<sequence>FLEDVKAVSSVLEKTQELFEHKNLILTNIPYRYDLDSASCENQLIKEANIAITQVASNTHHVKLLDLWILERRYHTRHGLHINKKGKKFICQEITKLINTWHKDDYDLLSEEKTLKSPTITELRVSIPKHETVTSSESLAQSLANPIQVVESDMMEAISSQDGASVAFAHCISGDFENQKQMSRGVAVAFRKLFGRPKRSDCIFNDLTLQYSKNGAAMYGLVTKKYFNVIPEVNEYNHAFKNLTTDFKVKQFSKLICSPMGCVRDQILAQVFSKNIVKFHRNTGAPIDIMVQDERATRNRRLRNGLKHHEFVSLLRMCVAEEMRGGDCT</sequence>
<dbReference type="Gene3D" id="3.40.220.10">
    <property type="entry name" value="Leucine Aminopeptidase, subunit E, domain 1"/>
    <property type="match status" value="1"/>
</dbReference>
<dbReference type="InterPro" id="IPR036514">
    <property type="entry name" value="SGNH_hydro_sf"/>
</dbReference>
<dbReference type="AlphaFoldDB" id="A0A1B6LJ08"/>
<gene>
    <name evidence="1" type="ORF">g.3913</name>
</gene>
<dbReference type="InterPro" id="IPR043472">
    <property type="entry name" value="Macro_dom-like"/>
</dbReference>
<dbReference type="Gene3D" id="3.40.50.1110">
    <property type="entry name" value="SGNH hydrolase"/>
    <property type="match status" value="1"/>
</dbReference>
<feature type="non-terminal residue" evidence="1">
    <location>
        <position position="1"/>
    </location>
</feature>
<dbReference type="EMBL" id="GEBQ01016294">
    <property type="protein sequence ID" value="JAT23683.1"/>
    <property type="molecule type" value="Transcribed_RNA"/>
</dbReference>
<name>A0A1B6LJ08_9HEMI</name>
<dbReference type="SUPFAM" id="SSF52266">
    <property type="entry name" value="SGNH hydrolase"/>
    <property type="match status" value="1"/>
</dbReference>
<protein>
    <submittedName>
        <fullName evidence="1">Uncharacterized protein</fullName>
    </submittedName>
</protein>
<evidence type="ECO:0000313" key="1">
    <source>
        <dbReference type="EMBL" id="JAT23683.1"/>
    </source>
</evidence>
<reference evidence="1" key="1">
    <citation type="submission" date="2015-11" db="EMBL/GenBank/DDBJ databases">
        <title>De novo transcriptome assembly of four potential Pierce s Disease insect vectors from Arizona vineyards.</title>
        <authorList>
            <person name="Tassone E.E."/>
        </authorList>
    </citation>
    <scope>NUCLEOTIDE SEQUENCE</scope>
</reference>
<feature type="non-terminal residue" evidence="1">
    <location>
        <position position="329"/>
    </location>
</feature>
<accession>A0A1B6LJ08</accession>
<organism evidence="1">
    <name type="scientific">Graphocephala atropunctata</name>
    <dbReference type="NCBI Taxonomy" id="36148"/>
    <lineage>
        <taxon>Eukaryota</taxon>
        <taxon>Metazoa</taxon>
        <taxon>Ecdysozoa</taxon>
        <taxon>Arthropoda</taxon>
        <taxon>Hexapoda</taxon>
        <taxon>Insecta</taxon>
        <taxon>Pterygota</taxon>
        <taxon>Neoptera</taxon>
        <taxon>Paraneoptera</taxon>
        <taxon>Hemiptera</taxon>
        <taxon>Auchenorrhyncha</taxon>
        <taxon>Membracoidea</taxon>
        <taxon>Cicadellidae</taxon>
        <taxon>Cicadellinae</taxon>
        <taxon>Cicadellini</taxon>
        <taxon>Graphocephala</taxon>
    </lineage>
</organism>
<proteinExistence type="predicted"/>